<comment type="function">
    <text evidence="4">Ferredoxins are iron-sulfur proteins that transfer electrons in a wide variety of metabolic reactions.</text>
</comment>
<keyword evidence="1 4" id="KW-0479">Metal-binding</keyword>
<dbReference type="SUPFAM" id="SSF54862">
    <property type="entry name" value="4Fe-4S ferredoxins"/>
    <property type="match status" value="1"/>
</dbReference>
<dbReference type="RefSeq" id="WP_344601802.1">
    <property type="nucleotide sequence ID" value="NZ_BAAAHE010000007.1"/>
</dbReference>
<evidence type="ECO:0000313" key="6">
    <source>
        <dbReference type="Proteomes" id="UP001500957"/>
    </source>
</evidence>
<dbReference type="PRINTS" id="PR00352">
    <property type="entry name" value="3FE4SFRDOXIN"/>
</dbReference>
<sequence>MVDRTRCASVSMCLQLAPGAFELDAEGISTFVPGPDVDEWELNEAAEGCPNSAITVVVA</sequence>
<evidence type="ECO:0000256" key="3">
    <source>
        <dbReference type="ARBA" id="ARBA00023014"/>
    </source>
</evidence>
<proteinExistence type="predicted"/>
<organism evidence="5 6">
    <name type="scientific">Sporichthya brevicatena</name>
    <dbReference type="NCBI Taxonomy" id="171442"/>
    <lineage>
        <taxon>Bacteria</taxon>
        <taxon>Bacillati</taxon>
        <taxon>Actinomycetota</taxon>
        <taxon>Actinomycetes</taxon>
        <taxon>Sporichthyales</taxon>
        <taxon>Sporichthyaceae</taxon>
        <taxon>Sporichthya</taxon>
    </lineage>
</organism>
<keyword evidence="6" id="KW-1185">Reference proteome</keyword>
<comment type="caution">
    <text evidence="5">The sequence shown here is derived from an EMBL/GenBank/DDBJ whole genome shotgun (WGS) entry which is preliminary data.</text>
</comment>
<protein>
    <recommendedName>
        <fullName evidence="4">Ferredoxin</fullName>
    </recommendedName>
</protein>
<keyword evidence="2 4" id="KW-0408">Iron</keyword>
<name>A0ABN1GBU7_9ACTN</name>
<dbReference type="InterPro" id="IPR001080">
    <property type="entry name" value="3Fe4S_ferredoxin"/>
</dbReference>
<dbReference type="Gene3D" id="3.30.70.20">
    <property type="match status" value="1"/>
</dbReference>
<keyword evidence="4" id="KW-0249">Electron transport</keyword>
<keyword evidence="4" id="KW-0813">Transport</keyword>
<accession>A0ABN1GBU7</accession>
<evidence type="ECO:0000256" key="4">
    <source>
        <dbReference type="RuleBase" id="RU368020"/>
    </source>
</evidence>
<gene>
    <name evidence="5" type="ORF">GCM10009547_07770</name>
</gene>
<dbReference type="Pfam" id="PF13459">
    <property type="entry name" value="Fer4_15"/>
    <property type="match status" value="1"/>
</dbReference>
<evidence type="ECO:0000256" key="1">
    <source>
        <dbReference type="ARBA" id="ARBA00022723"/>
    </source>
</evidence>
<keyword evidence="3 4" id="KW-0411">Iron-sulfur</keyword>
<dbReference type="EMBL" id="BAAAHE010000007">
    <property type="protein sequence ID" value="GAA0608264.1"/>
    <property type="molecule type" value="Genomic_DNA"/>
</dbReference>
<evidence type="ECO:0000256" key="2">
    <source>
        <dbReference type="ARBA" id="ARBA00023004"/>
    </source>
</evidence>
<reference evidence="5 6" key="1">
    <citation type="journal article" date="2019" name="Int. J. Syst. Evol. Microbiol.">
        <title>The Global Catalogue of Microorganisms (GCM) 10K type strain sequencing project: providing services to taxonomists for standard genome sequencing and annotation.</title>
        <authorList>
            <consortium name="The Broad Institute Genomics Platform"/>
            <consortium name="The Broad Institute Genome Sequencing Center for Infectious Disease"/>
            <person name="Wu L."/>
            <person name="Ma J."/>
        </authorList>
    </citation>
    <scope>NUCLEOTIDE SEQUENCE [LARGE SCALE GENOMIC DNA]</scope>
    <source>
        <strain evidence="5 6">JCM 10671</strain>
    </source>
</reference>
<dbReference type="Proteomes" id="UP001500957">
    <property type="component" value="Unassembled WGS sequence"/>
</dbReference>
<evidence type="ECO:0000313" key="5">
    <source>
        <dbReference type="EMBL" id="GAA0608264.1"/>
    </source>
</evidence>